<reference evidence="2 4" key="2">
    <citation type="submission" date="2018-07" db="EMBL/GenBank/DDBJ databases">
        <title>Draft Genome Assemblies for Five Robust Yarrowia lipolytica Strains Exhibiting High Lipid Production and Pentose Sugar Utilization and Sugar Alcohol Secretion from Undetoxified Lignocellulosic Biomass Hydrolysates.</title>
        <authorList>
            <consortium name="DOE Joint Genome Institute"/>
            <person name="Walker C."/>
            <person name="Ryu S."/>
            <person name="Na H."/>
            <person name="Zane M."/>
            <person name="LaButti K."/>
            <person name="Lipzen A."/>
            <person name="Haridas S."/>
            <person name="Barry K."/>
            <person name="Grigoriev I.V."/>
            <person name="Quarterman J."/>
            <person name="Slininger P."/>
            <person name="Dien B."/>
            <person name="Trinh C.T."/>
        </authorList>
    </citation>
    <scope>NUCLEOTIDE SEQUENCE [LARGE SCALE GENOMIC DNA]</scope>
    <source>
        <strain evidence="2 4">YB392</strain>
    </source>
</reference>
<dbReference type="PANTHER" id="PTHR28158:SF1">
    <property type="entry name" value="SMALL RIBOSOMAL SUBUNIT PROTEIN MS45"/>
    <property type="match status" value="1"/>
</dbReference>
<dbReference type="OrthoDB" id="10052321at2759"/>
<dbReference type="OMA" id="KYAMRQF"/>
<dbReference type="PANTHER" id="PTHR28158">
    <property type="entry name" value="37S RIBOSOMAL PROTEIN S35, MITOCHONDRIAL"/>
    <property type="match status" value="1"/>
</dbReference>
<name>A0A1D8N4P3_YARLL</name>
<dbReference type="RefSeq" id="XP_500040.1">
    <property type="nucleotide sequence ID" value="XM_500040.1"/>
</dbReference>
<dbReference type="Proteomes" id="UP000182444">
    <property type="component" value="Chromosome 1A"/>
</dbReference>
<dbReference type="Proteomes" id="UP000256601">
    <property type="component" value="Unassembled WGS sequence"/>
</dbReference>
<reference evidence="1 3" key="1">
    <citation type="journal article" date="2016" name="PLoS ONE">
        <title>Sequence Assembly of Yarrowia lipolytica Strain W29/CLIB89 Shows Transposable Element Diversity.</title>
        <authorList>
            <person name="Magnan C."/>
            <person name="Yu J."/>
            <person name="Chang I."/>
            <person name="Jahn E."/>
            <person name="Kanomata Y."/>
            <person name="Wu J."/>
            <person name="Zeller M."/>
            <person name="Oakes M."/>
            <person name="Baldi P."/>
            <person name="Sandmeyer S."/>
        </authorList>
    </citation>
    <scope>NUCLEOTIDE SEQUENCE [LARGE SCALE GENOMIC DNA]</scope>
    <source>
        <strain evidence="1">CLIB89</strain>
        <strain evidence="3">CLIB89(W29)</strain>
    </source>
</reference>
<dbReference type="InterPro" id="IPR021036">
    <property type="entry name" value="Ribosomal_mS45"/>
</dbReference>
<dbReference type="VEuPathDB" id="FungiDB:YALI1_A13566g"/>
<gene>
    <name evidence="2" type="ORF">B0I71DRAFT_135873</name>
    <name evidence="1" type="ORF">YALI1_A13566g</name>
</gene>
<sequence length="339" mass="39162">MFNPVATGFPSRLGGVRFYRTRVAHHMRGKTRFPQKLIQGKTLLRLQYEDWFGKRNIKGDAISNKYFYPSQHHVPNYIRPREDAGNPNREDLTVAAPSREDPLVPFPDNPYTRTNTVIPESVREHIIKDVTVNSMSLEDVSVKYGIQLVRLRALLKLNQVRQTFKCDPKYKKDLSKFSSSIVEMLPRLRVNYTFKEEDDKREKRVYFNKEQGQQNLSEVPVPSATRGSRFMTLAESEPFGPVESAKLLDLAPAADVLEKLQHVVADHSEKAEIEFEKAKAKGQIFDVVKKSESKPDGVIFRFKKAQVGKVGHRYGAYRDDRKKDRRVVYDRLGNRHWAV</sequence>
<organism evidence="1 3">
    <name type="scientific">Yarrowia lipolytica</name>
    <name type="common">Candida lipolytica</name>
    <dbReference type="NCBI Taxonomy" id="4952"/>
    <lineage>
        <taxon>Eukaryota</taxon>
        <taxon>Fungi</taxon>
        <taxon>Dikarya</taxon>
        <taxon>Ascomycota</taxon>
        <taxon>Saccharomycotina</taxon>
        <taxon>Dipodascomycetes</taxon>
        <taxon>Dipodascales</taxon>
        <taxon>Dipodascales incertae sedis</taxon>
        <taxon>Yarrowia</taxon>
    </lineage>
</organism>
<dbReference type="EMBL" id="CP017553">
    <property type="protein sequence ID" value="AOW00603.1"/>
    <property type="molecule type" value="Genomic_DNA"/>
</dbReference>
<evidence type="ECO:0000313" key="1">
    <source>
        <dbReference type="EMBL" id="AOW00603.1"/>
    </source>
</evidence>
<dbReference type="GO" id="GO:0032543">
    <property type="term" value="P:mitochondrial translation"/>
    <property type="evidence" value="ECO:0007669"/>
    <property type="project" value="TreeGrafter"/>
</dbReference>
<dbReference type="GeneID" id="2906206"/>
<accession>A0A1D8N4P3</accession>
<evidence type="ECO:0000313" key="4">
    <source>
        <dbReference type="Proteomes" id="UP000256601"/>
    </source>
</evidence>
<evidence type="ECO:0000313" key="2">
    <source>
        <dbReference type="EMBL" id="RDW23496.1"/>
    </source>
</evidence>
<proteinExistence type="predicted"/>
<evidence type="ECO:0000313" key="3">
    <source>
        <dbReference type="Proteomes" id="UP000182444"/>
    </source>
</evidence>
<dbReference type="GO" id="GO:0005763">
    <property type="term" value="C:mitochondrial small ribosomal subunit"/>
    <property type="evidence" value="ECO:0007669"/>
    <property type="project" value="EnsemblFungi"/>
</dbReference>
<protein>
    <submittedName>
        <fullName evidence="2">Eukaryotic mitochondrial regulator protein-domain-containing protein</fullName>
    </submittedName>
</protein>
<dbReference type="VEuPathDB" id="FungiDB:YALI0_A13541g"/>
<dbReference type="eggNOG" id="ENOG502QVMS">
    <property type="taxonomic scope" value="Eukaryota"/>
</dbReference>
<dbReference type="GO" id="GO:0003735">
    <property type="term" value="F:structural constituent of ribosome"/>
    <property type="evidence" value="ECO:0007669"/>
    <property type="project" value="EnsemblFungi"/>
</dbReference>
<dbReference type="AlphaFoldDB" id="A0A1D8N4P3"/>
<dbReference type="Pfam" id="PF12298">
    <property type="entry name" value="Bot1p"/>
    <property type="match status" value="1"/>
</dbReference>
<dbReference type="KEGG" id="yli:2906206"/>
<dbReference type="EMBL" id="KZ859081">
    <property type="protein sequence ID" value="RDW23496.1"/>
    <property type="molecule type" value="Genomic_DNA"/>
</dbReference>